<evidence type="ECO:0000313" key="1">
    <source>
        <dbReference type="EMBL" id="SFF17166.1"/>
    </source>
</evidence>
<dbReference type="PROSITE" id="PS51257">
    <property type="entry name" value="PROKAR_LIPOPROTEIN"/>
    <property type="match status" value="1"/>
</dbReference>
<organism evidence="1 2">
    <name type="scientific">Flavobacterium xueshanense</name>
    <dbReference type="NCBI Taxonomy" id="935223"/>
    <lineage>
        <taxon>Bacteria</taxon>
        <taxon>Pseudomonadati</taxon>
        <taxon>Bacteroidota</taxon>
        <taxon>Flavobacteriia</taxon>
        <taxon>Flavobacteriales</taxon>
        <taxon>Flavobacteriaceae</taxon>
        <taxon>Flavobacterium</taxon>
    </lineage>
</organism>
<sequence>MKTIINLLLILSVLSSCNRATKETENVSLEDSISSTNEDVENVMPNVNNAEKRAKNFFREYVSNNADDPSSYEAVETKIIKVYKNGELKNIFLKSYLKEVDDAEARVADSTTTLNYKEYYQKEAERYSTFVNAAIAIPADSDKTYRVLLYHKYRIKNRFGALVLGETYAVVDENYSTGKLFDNERSAEFEIISSFRLLYLRLTYEDRTYTRKEEVN</sequence>
<evidence type="ECO:0008006" key="3">
    <source>
        <dbReference type="Google" id="ProtNLM"/>
    </source>
</evidence>
<name>A0A1I2GKB4_9FLAO</name>
<accession>A0A1I2GKB4</accession>
<dbReference type="Proteomes" id="UP000198596">
    <property type="component" value="Unassembled WGS sequence"/>
</dbReference>
<protein>
    <recommendedName>
        <fullName evidence="3">Lipoprotein</fullName>
    </recommendedName>
</protein>
<reference evidence="2" key="1">
    <citation type="submission" date="2016-10" db="EMBL/GenBank/DDBJ databases">
        <authorList>
            <person name="Varghese N."/>
            <person name="Submissions S."/>
        </authorList>
    </citation>
    <scope>NUCLEOTIDE SEQUENCE [LARGE SCALE GENOMIC DNA]</scope>
    <source>
        <strain evidence="2">CGMCC 1.9227</strain>
    </source>
</reference>
<dbReference type="AlphaFoldDB" id="A0A1I2GKB4"/>
<evidence type="ECO:0000313" key="2">
    <source>
        <dbReference type="Proteomes" id="UP000198596"/>
    </source>
</evidence>
<keyword evidence="2" id="KW-1185">Reference proteome</keyword>
<dbReference type="STRING" id="935223.SAMN04488131_11096"/>
<dbReference type="EMBL" id="FONQ01000010">
    <property type="protein sequence ID" value="SFF17166.1"/>
    <property type="molecule type" value="Genomic_DNA"/>
</dbReference>
<dbReference type="RefSeq" id="WP_091205907.1">
    <property type="nucleotide sequence ID" value="NZ_FONQ01000010.1"/>
</dbReference>
<proteinExistence type="predicted"/>
<gene>
    <name evidence="1" type="ORF">SAMN04488131_11096</name>
</gene>